<dbReference type="Gene3D" id="1.10.443.10">
    <property type="entry name" value="Intergrase catalytic core"/>
    <property type="match status" value="1"/>
</dbReference>
<keyword evidence="1" id="KW-0229">DNA integration</keyword>
<evidence type="ECO:0000256" key="2">
    <source>
        <dbReference type="ARBA" id="ARBA00023172"/>
    </source>
</evidence>
<name>A0A7Z2T4Z1_9VIBR</name>
<dbReference type="InterPro" id="IPR013762">
    <property type="entry name" value="Integrase-like_cat_sf"/>
</dbReference>
<dbReference type="AlphaFoldDB" id="A0A7Z2T4Z1"/>
<dbReference type="PANTHER" id="PTHR30349:SF94">
    <property type="entry name" value="INTEGRASE_RECOMBINASE HI_1414-RELATED"/>
    <property type="match status" value="1"/>
</dbReference>
<evidence type="ECO:0000313" key="4">
    <source>
        <dbReference type="EMBL" id="QIA64331.1"/>
    </source>
</evidence>
<dbReference type="SUPFAM" id="SSF56349">
    <property type="entry name" value="DNA breaking-rejoining enzymes"/>
    <property type="match status" value="1"/>
</dbReference>
<dbReference type="InterPro" id="IPR050090">
    <property type="entry name" value="Tyrosine_recombinase_XerCD"/>
</dbReference>
<feature type="domain" description="Tyr recombinase" evidence="3">
    <location>
        <begin position="181"/>
        <end position="358"/>
    </location>
</feature>
<keyword evidence="2" id="KW-0233">DNA recombination</keyword>
<evidence type="ECO:0000256" key="1">
    <source>
        <dbReference type="ARBA" id="ARBA00022908"/>
    </source>
</evidence>
<accession>A0A7Z2T4Z1</accession>
<dbReference type="EMBL" id="CP047475">
    <property type="protein sequence ID" value="QIA64331.1"/>
    <property type="molecule type" value="Genomic_DNA"/>
</dbReference>
<dbReference type="PROSITE" id="PS51898">
    <property type="entry name" value="TYR_RECOMBINASE"/>
    <property type="match status" value="1"/>
</dbReference>
<proteinExistence type="predicted"/>
<dbReference type="GO" id="GO:0003677">
    <property type="term" value="F:DNA binding"/>
    <property type="evidence" value="ECO:0007669"/>
    <property type="project" value="InterPro"/>
</dbReference>
<dbReference type="GO" id="GO:0006310">
    <property type="term" value="P:DNA recombination"/>
    <property type="evidence" value="ECO:0007669"/>
    <property type="project" value="UniProtKB-KW"/>
</dbReference>
<gene>
    <name evidence="4" type="ORF">GT360_12820</name>
</gene>
<dbReference type="CDD" id="cd00796">
    <property type="entry name" value="INT_Rci_Hp1_C"/>
    <property type="match status" value="1"/>
</dbReference>
<evidence type="ECO:0000313" key="5">
    <source>
        <dbReference type="Proteomes" id="UP000464262"/>
    </source>
</evidence>
<keyword evidence="5" id="KW-1185">Reference proteome</keyword>
<dbReference type="InterPro" id="IPR011010">
    <property type="entry name" value="DNA_brk_join_enz"/>
</dbReference>
<organism evidence="4 5">
    <name type="scientific">Vibrio astriarenae</name>
    <dbReference type="NCBI Taxonomy" id="1481923"/>
    <lineage>
        <taxon>Bacteria</taxon>
        <taxon>Pseudomonadati</taxon>
        <taxon>Pseudomonadota</taxon>
        <taxon>Gammaproteobacteria</taxon>
        <taxon>Vibrionales</taxon>
        <taxon>Vibrionaceae</taxon>
        <taxon>Vibrio</taxon>
    </lineage>
</organism>
<reference evidence="4 5" key="1">
    <citation type="submission" date="2020-01" db="EMBL/GenBank/DDBJ databases">
        <title>Whole genome and functional gene identification of agarase of Vibrio HN897.</title>
        <authorList>
            <person name="Liu Y."/>
            <person name="Zhao Z."/>
        </authorList>
    </citation>
    <scope>NUCLEOTIDE SEQUENCE [LARGE SCALE GENOMIC DNA]</scope>
    <source>
        <strain evidence="4 5">HN897</strain>
    </source>
</reference>
<dbReference type="KEGG" id="vas:GT360_12820"/>
<evidence type="ECO:0000259" key="3">
    <source>
        <dbReference type="PROSITE" id="PS51898"/>
    </source>
</evidence>
<dbReference type="Proteomes" id="UP000464262">
    <property type="component" value="Chromosome 1"/>
</dbReference>
<dbReference type="GO" id="GO:0015074">
    <property type="term" value="P:DNA integration"/>
    <property type="evidence" value="ECO:0007669"/>
    <property type="project" value="UniProtKB-KW"/>
</dbReference>
<dbReference type="RefSeq" id="WP_164649240.1">
    <property type="nucleotide sequence ID" value="NZ_CP047475.1"/>
</dbReference>
<sequence>MATVTIEKVIGKKATRYKARVRLTDHGKKLFEKSKTLDTEQQAKIWAKKLVCQLDTEGIPVEQPKDKTILIGDLITIYLNDPITSTDLGRSKFAVLSRLRTYDIALVRADHLTANDLVTHCRTRKSEATTPSPQTVYHDITYLKSVIDVAGPMFGYSANTNAHGEAIPTLVRYGLIGRSQRRERRPTREELHIMEEGLKKRQSHRAAHIPLVDIFHLSIYTCMRLGEITRITWDDLDLASSTLTIRNRKDPRNKKGNDCTIPLFNEAKEILMRQPKGNSRIFPFKKESIGAAWQRVCKEEGIEDLRYHDLRAEGACQLFERGLNIVEVSKITGHRDINVLNNVYLRLGVKDLHCSQFNQKSTIQQKLR</sequence>
<protein>
    <submittedName>
        <fullName evidence="4">Tyrosine-type recombinase/integrase</fullName>
    </submittedName>
</protein>
<dbReference type="Pfam" id="PF00589">
    <property type="entry name" value="Phage_integrase"/>
    <property type="match status" value="1"/>
</dbReference>
<dbReference type="PANTHER" id="PTHR30349">
    <property type="entry name" value="PHAGE INTEGRASE-RELATED"/>
    <property type="match status" value="1"/>
</dbReference>
<dbReference type="InterPro" id="IPR002104">
    <property type="entry name" value="Integrase_catalytic"/>
</dbReference>